<evidence type="ECO:0000313" key="8">
    <source>
        <dbReference type="Proteomes" id="UP000199433"/>
    </source>
</evidence>
<gene>
    <name evidence="7" type="ORF">SAMN04488098_10238</name>
</gene>
<dbReference type="PROSITE" id="PS00723">
    <property type="entry name" value="POLYPRENYL_SYNTHASE_1"/>
    <property type="match status" value="1"/>
</dbReference>
<evidence type="ECO:0000313" key="7">
    <source>
        <dbReference type="EMBL" id="SDK31682.1"/>
    </source>
</evidence>
<organism evidence="7 8">
    <name type="scientific">Alkalibacterium thalassium</name>
    <dbReference type="NCBI Taxonomy" id="426701"/>
    <lineage>
        <taxon>Bacteria</taxon>
        <taxon>Bacillati</taxon>
        <taxon>Bacillota</taxon>
        <taxon>Bacilli</taxon>
        <taxon>Lactobacillales</taxon>
        <taxon>Carnobacteriaceae</taxon>
        <taxon>Alkalibacterium</taxon>
    </lineage>
</organism>
<evidence type="ECO:0000256" key="6">
    <source>
        <dbReference type="RuleBase" id="RU004466"/>
    </source>
</evidence>
<dbReference type="STRING" id="426701.SAMN04488098_10238"/>
<evidence type="ECO:0000256" key="4">
    <source>
        <dbReference type="ARBA" id="ARBA00022723"/>
    </source>
</evidence>
<keyword evidence="4" id="KW-0479">Metal-binding</keyword>
<dbReference type="AlphaFoldDB" id="A0A1G9AWM8"/>
<dbReference type="SUPFAM" id="SSF48576">
    <property type="entry name" value="Terpenoid synthases"/>
    <property type="match status" value="1"/>
</dbReference>
<dbReference type="Gene3D" id="1.10.600.10">
    <property type="entry name" value="Farnesyl Diphosphate Synthase"/>
    <property type="match status" value="1"/>
</dbReference>
<proteinExistence type="inferred from homology"/>
<dbReference type="GO" id="GO:0046872">
    <property type="term" value="F:metal ion binding"/>
    <property type="evidence" value="ECO:0007669"/>
    <property type="project" value="UniProtKB-KW"/>
</dbReference>
<dbReference type="SFLD" id="SFLDS00005">
    <property type="entry name" value="Isoprenoid_Synthase_Type_I"/>
    <property type="match status" value="1"/>
</dbReference>
<dbReference type="PROSITE" id="PS00444">
    <property type="entry name" value="POLYPRENYL_SYNTHASE_2"/>
    <property type="match status" value="1"/>
</dbReference>
<reference evidence="8" key="1">
    <citation type="submission" date="2016-10" db="EMBL/GenBank/DDBJ databases">
        <authorList>
            <person name="Varghese N."/>
            <person name="Submissions S."/>
        </authorList>
    </citation>
    <scope>NUCLEOTIDE SEQUENCE [LARGE SCALE GENOMIC DNA]</scope>
    <source>
        <strain evidence="8">DSM 19181</strain>
    </source>
</reference>
<dbReference type="RefSeq" id="WP_245683051.1">
    <property type="nucleotide sequence ID" value="NZ_FNFK01000023.1"/>
</dbReference>
<comment type="similarity">
    <text evidence="2 6">Belongs to the FPP/GGPP synthase family.</text>
</comment>
<dbReference type="InterPro" id="IPR008949">
    <property type="entry name" value="Isoprenoid_synthase_dom_sf"/>
</dbReference>
<sequence length="329" mass="36793">MIKTHPLWDTYPTIQASLLECLELIIEKITIENKEIEKTVTALIKSQGKLLRPAYLLLFSQLGSVSKDTHKKIIAAAASTEVLHLATLIHDDIIDESDTRRGSETVQSKHGQDVAVYTGDLLISVYFELLAEATDSIDLIQLNTQSMKRVLMGELNQMSHVYNTDITYTDYLESIKGKTAQLFELSCYEGAYLGQSDPEIIELSRSIGQDIGIAFQMLDDILDYTQTPEKLSKPVLNDVKQGIYTLPLILGLESSKEAFLPLLEKGEDLSDKELDSLVTLLHDHDCIERAHLTAKHYIDKALASIDSLPDHSGKDVLYSLTKTLLTRED</sequence>
<dbReference type="CDD" id="cd00685">
    <property type="entry name" value="Trans_IPPS_HT"/>
    <property type="match status" value="1"/>
</dbReference>
<dbReference type="InterPro" id="IPR033749">
    <property type="entry name" value="Polyprenyl_synt_CS"/>
</dbReference>
<dbReference type="PANTHER" id="PTHR12001">
    <property type="entry name" value="GERANYLGERANYL PYROPHOSPHATE SYNTHASE"/>
    <property type="match status" value="1"/>
</dbReference>
<dbReference type="InterPro" id="IPR000092">
    <property type="entry name" value="Polyprenyl_synt"/>
</dbReference>
<dbReference type="EMBL" id="FNFK01000023">
    <property type="protein sequence ID" value="SDK31682.1"/>
    <property type="molecule type" value="Genomic_DNA"/>
</dbReference>
<evidence type="ECO:0000256" key="3">
    <source>
        <dbReference type="ARBA" id="ARBA00022679"/>
    </source>
</evidence>
<keyword evidence="8" id="KW-1185">Reference proteome</keyword>
<dbReference type="GO" id="GO:0008299">
    <property type="term" value="P:isoprenoid biosynthetic process"/>
    <property type="evidence" value="ECO:0007669"/>
    <property type="project" value="InterPro"/>
</dbReference>
<name>A0A1G9AWM8_9LACT</name>
<dbReference type="Pfam" id="PF00348">
    <property type="entry name" value="polyprenyl_synt"/>
    <property type="match status" value="1"/>
</dbReference>
<comment type="cofactor">
    <cofactor evidence="1">
        <name>Mg(2+)</name>
        <dbReference type="ChEBI" id="CHEBI:18420"/>
    </cofactor>
</comment>
<evidence type="ECO:0000256" key="1">
    <source>
        <dbReference type="ARBA" id="ARBA00001946"/>
    </source>
</evidence>
<dbReference type="GO" id="GO:0004659">
    <property type="term" value="F:prenyltransferase activity"/>
    <property type="evidence" value="ECO:0007669"/>
    <property type="project" value="InterPro"/>
</dbReference>
<dbReference type="PANTHER" id="PTHR12001:SF69">
    <property type="entry name" value="ALL TRANS-POLYPRENYL-DIPHOSPHATE SYNTHASE PDSS1"/>
    <property type="match status" value="1"/>
</dbReference>
<evidence type="ECO:0000256" key="2">
    <source>
        <dbReference type="ARBA" id="ARBA00006706"/>
    </source>
</evidence>
<protein>
    <submittedName>
        <fullName evidence="7">Heptaprenyl diphosphate synthase</fullName>
    </submittedName>
</protein>
<keyword evidence="5" id="KW-0460">Magnesium</keyword>
<accession>A0A1G9AWM8</accession>
<keyword evidence="3 6" id="KW-0808">Transferase</keyword>
<dbReference type="Proteomes" id="UP000199433">
    <property type="component" value="Unassembled WGS sequence"/>
</dbReference>
<evidence type="ECO:0000256" key="5">
    <source>
        <dbReference type="ARBA" id="ARBA00022842"/>
    </source>
</evidence>